<keyword evidence="3" id="KW-1185">Reference proteome</keyword>
<evidence type="ECO:0000259" key="1">
    <source>
        <dbReference type="Pfam" id="PF00149"/>
    </source>
</evidence>
<dbReference type="Pfam" id="PF00149">
    <property type="entry name" value="Metallophos"/>
    <property type="match status" value="1"/>
</dbReference>
<dbReference type="InterPro" id="IPR029052">
    <property type="entry name" value="Metallo-depent_PP-like"/>
</dbReference>
<dbReference type="EMBL" id="JBHSAP010000018">
    <property type="protein sequence ID" value="MFC4078251.1"/>
    <property type="molecule type" value="Genomic_DNA"/>
</dbReference>
<dbReference type="PANTHER" id="PTHR31302">
    <property type="entry name" value="TRANSMEMBRANE PROTEIN WITH METALLOPHOSPHOESTERASE DOMAIN-RELATED"/>
    <property type="match status" value="1"/>
</dbReference>
<dbReference type="RefSeq" id="WP_380706070.1">
    <property type="nucleotide sequence ID" value="NZ_JBHSAP010000018.1"/>
</dbReference>
<sequence>MELGFWLHRARSCYNDMNLKIDVRKGSGTDLSLFAISDLHLSFNKPVGLYHIDFQADIDKPMDVFGWERHYDQVRDAWLETVGADDTVLIPGDISWALRLDQARYDFDWINALPGRKVLSPGNHCYYAQSKKKVRETLPEGMEWIDADYTVVEGIVIAGTRGWNLPGEPGWEEETDRRIYDRQVGRLKMALASAAKEHPEKERIVMLHFPPATPKVPDSDFMEVMREYGVKTCLYGHLHGRSRRDVIEGEYGGVILQLVSCDYLDFKPVKVKL</sequence>
<protein>
    <submittedName>
        <fullName evidence="2">Metallophosphoesterase</fullName>
    </submittedName>
</protein>
<dbReference type="InterPro" id="IPR051158">
    <property type="entry name" value="Metallophosphoesterase_sf"/>
</dbReference>
<dbReference type="InterPro" id="IPR004843">
    <property type="entry name" value="Calcineurin-like_PHP"/>
</dbReference>
<dbReference type="Proteomes" id="UP001595843">
    <property type="component" value="Unassembled WGS sequence"/>
</dbReference>
<dbReference type="PANTHER" id="PTHR31302:SF22">
    <property type="entry name" value="PHOSPHOESTERASE"/>
    <property type="match status" value="1"/>
</dbReference>
<proteinExistence type="predicted"/>
<comment type="caution">
    <text evidence="2">The sequence shown here is derived from an EMBL/GenBank/DDBJ whole genome shotgun (WGS) entry which is preliminary data.</text>
</comment>
<dbReference type="SUPFAM" id="SSF56300">
    <property type="entry name" value="Metallo-dependent phosphatases"/>
    <property type="match status" value="1"/>
</dbReference>
<organism evidence="2 3">
    <name type="scientific">Salinithrix halophila</name>
    <dbReference type="NCBI Taxonomy" id="1485204"/>
    <lineage>
        <taxon>Bacteria</taxon>
        <taxon>Bacillati</taxon>
        <taxon>Bacillota</taxon>
        <taxon>Bacilli</taxon>
        <taxon>Bacillales</taxon>
        <taxon>Thermoactinomycetaceae</taxon>
        <taxon>Salinithrix</taxon>
    </lineage>
</organism>
<accession>A0ABV8JM22</accession>
<evidence type="ECO:0000313" key="2">
    <source>
        <dbReference type="EMBL" id="MFC4078251.1"/>
    </source>
</evidence>
<gene>
    <name evidence="2" type="ORF">ACFOUO_15735</name>
</gene>
<dbReference type="Gene3D" id="3.60.21.10">
    <property type="match status" value="1"/>
</dbReference>
<reference evidence="3" key="1">
    <citation type="journal article" date="2019" name="Int. J. Syst. Evol. Microbiol.">
        <title>The Global Catalogue of Microorganisms (GCM) 10K type strain sequencing project: providing services to taxonomists for standard genome sequencing and annotation.</title>
        <authorList>
            <consortium name="The Broad Institute Genomics Platform"/>
            <consortium name="The Broad Institute Genome Sequencing Center for Infectious Disease"/>
            <person name="Wu L."/>
            <person name="Ma J."/>
        </authorList>
    </citation>
    <scope>NUCLEOTIDE SEQUENCE [LARGE SCALE GENOMIC DNA]</scope>
    <source>
        <strain evidence="3">IBRC-M 10813</strain>
    </source>
</reference>
<dbReference type="PIRSF" id="PIRSF033094">
    <property type="entry name" value="Pesterase_CT488"/>
    <property type="match status" value="1"/>
</dbReference>
<name>A0ABV8JM22_9BACL</name>
<evidence type="ECO:0000313" key="3">
    <source>
        <dbReference type="Proteomes" id="UP001595843"/>
    </source>
</evidence>
<dbReference type="InterPro" id="IPR014578">
    <property type="entry name" value="Pesterase_CT488"/>
</dbReference>
<feature type="domain" description="Calcineurin-like phosphoesterase" evidence="1">
    <location>
        <begin position="34"/>
        <end position="240"/>
    </location>
</feature>